<name>A0A7C8IKU2_9PEZI</name>
<keyword evidence="2" id="KW-1185">Reference proteome</keyword>
<gene>
    <name evidence="1" type="ORF">GQX73_g7364</name>
</gene>
<dbReference type="InterPro" id="IPR027417">
    <property type="entry name" value="P-loop_NTPase"/>
</dbReference>
<dbReference type="InParanoid" id="A0A7C8IKU2"/>
<comment type="caution">
    <text evidence="1">The sequence shown here is derived from an EMBL/GenBank/DDBJ whole genome shotgun (WGS) entry which is preliminary data.</text>
</comment>
<dbReference type="EMBL" id="WUBL01000095">
    <property type="protein sequence ID" value="KAF2966186.1"/>
    <property type="molecule type" value="Genomic_DNA"/>
</dbReference>
<dbReference type="InterPro" id="IPR040632">
    <property type="entry name" value="Sulfotransfer_4"/>
</dbReference>
<dbReference type="Proteomes" id="UP000481858">
    <property type="component" value="Unassembled WGS sequence"/>
</dbReference>
<organism evidence="1 2">
    <name type="scientific">Xylaria multiplex</name>
    <dbReference type="NCBI Taxonomy" id="323545"/>
    <lineage>
        <taxon>Eukaryota</taxon>
        <taxon>Fungi</taxon>
        <taxon>Dikarya</taxon>
        <taxon>Ascomycota</taxon>
        <taxon>Pezizomycotina</taxon>
        <taxon>Sordariomycetes</taxon>
        <taxon>Xylariomycetidae</taxon>
        <taxon>Xylariales</taxon>
        <taxon>Xylariaceae</taxon>
        <taxon>Xylaria</taxon>
    </lineage>
</organism>
<protein>
    <submittedName>
        <fullName evidence="1">Uncharacterized protein</fullName>
    </submittedName>
</protein>
<dbReference type="PANTHER" id="PTHR36978">
    <property type="entry name" value="P-LOOP CONTAINING NUCLEOTIDE TRIPHOSPHATE HYDROLASE"/>
    <property type="match status" value="1"/>
</dbReference>
<dbReference type="PANTHER" id="PTHR36978:SF4">
    <property type="entry name" value="P-LOOP CONTAINING NUCLEOSIDE TRIPHOSPHATE HYDROLASE PROTEIN"/>
    <property type="match status" value="1"/>
</dbReference>
<dbReference type="Pfam" id="PF17784">
    <property type="entry name" value="Sulfotransfer_4"/>
    <property type="match status" value="1"/>
</dbReference>
<evidence type="ECO:0000313" key="1">
    <source>
        <dbReference type="EMBL" id="KAF2966186.1"/>
    </source>
</evidence>
<evidence type="ECO:0000313" key="2">
    <source>
        <dbReference type="Proteomes" id="UP000481858"/>
    </source>
</evidence>
<dbReference type="AlphaFoldDB" id="A0A7C8IKU2"/>
<dbReference type="Gene3D" id="3.40.50.300">
    <property type="entry name" value="P-loop containing nucleotide triphosphate hydrolases"/>
    <property type="match status" value="1"/>
</dbReference>
<dbReference type="SUPFAM" id="SSF52540">
    <property type="entry name" value="P-loop containing nucleoside triphosphate hydrolases"/>
    <property type="match status" value="1"/>
</dbReference>
<reference evidence="1 2" key="1">
    <citation type="submission" date="2019-12" db="EMBL/GenBank/DDBJ databases">
        <title>Draft genome sequence of the ascomycete Xylaria multiplex DSM 110363.</title>
        <authorList>
            <person name="Buettner E."/>
            <person name="Kellner H."/>
        </authorList>
    </citation>
    <scope>NUCLEOTIDE SEQUENCE [LARGE SCALE GENOMIC DNA]</scope>
    <source>
        <strain evidence="1 2">DSM 110363</strain>
    </source>
</reference>
<dbReference type="OrthoDB" id="408152at2759"/>
<sequence>MVRFISDDRVVDKTNPTEIKVICAGPPRAATSSMQAAVERLGFGPCFHMAHVLPHADRMQFMLDAVREKDRENRQKMVRQLMAGHASVADLPVILFATDLLDLYPDAAIVLNQRNSAAQWAASAKESFEFFFSWRFPATCLFFRADRLWYRLNRQSVEYCRRVYGNPVPWSVDVYEGHRKLILEEARKRGRPVLEFMPEQGWKPLCEFLGTEAPDEPFPRLNEKETFQTVKKIFIAKGLLCWAAVGVGIWTSWKIGPSAFRHLRTIPRVAEPNGPMGGILEKFLSIFGIESVLYDKTLPEYHLQHNISFKFIPGNDFNAIDPPPVVVGSESWSARLRLVGYKTLMVPLTHISQAGLPEEQVEEAALLVRQLWPETYTGGDPKRRMLGPRFHDADLLDYKLMIWVGSLDLNAESVNLKVLHRASSNYFFSSLEPSRTILSRQSLEIIEPYLAPPPDKILLGGNLVDKSQNVAHIWSFTIIARVAAGYGAMSSDWLPSPHAVGVILTDISHQPINAMASDYAERGLDVDLEISGITLFLNMVWDHFDLWYDKWTKCLDHVARSVQLEFTQLETKRALHAEFPQVNPDRSSDKYIRLVAATELLGLFRREIAAGPEALKQMKKKWAMTYQGAHSKNTQRLDGSSQQLALANWEKLTAHVDCLHGELLRQIDEILATVGTRQRQVSFIRPPLDLGMATD</sequence>
<accession>A0A7C8IKU2</accession>
<proteinExistence type="predicted"/>